<evidence type="ECO:0000313" key="3">
    <source>
        <dbReference type="Proteomes" id="UP000317835"/>
    </source>
</evidence>
<dbReference type="InterPro" id="IPR013083">
    <property type="entry name" value="Znf_RING/FYVE/PHD"/>
</dbReference>
<dbReference type="InterPro" id="IPR011011">
    <property type="entry name" value="Znf_FYVE_PHD"/>
</dbReference>
<reference evidence="2 3" key="1">
    <citation type="submission" date="2019-02" db="EMBL/GenBank/DDBJ databases">
        <title>Deep-cultivation of Planctomycetes and their phenomic and genomic characterization uncovers novel biology.</title>
        <authorList>
            <person name="Wiegand S."/>
            <person name="Jogler M."/>
            <person name="Boedeker C."/>
            <person name="Pinto D."/>
            <person name="Vollmers J."/>
            <person name="Rivas-Marin E."/>
            <person name="Kohn T."/>
            <person name="Peeters S.H."/>
            <person name="Heuer A."/>
            <person name="Rast P."/>
            <person name="Oberbeckmann S."/>
            <person name="Bunk B."/>
            <person name="Jeske O."/>
            <person name="Meyerdierks A."/>
            <person name="Storesund J.E."/>
            <person name="Kallscheuer N."/>
            <person name="Luecker S."/>
            <person name="Lage O.M."/>
            <person name="Pohl T."/>
            <person name="Merkel B.J."/>
            <person name="Hornburger P."/>
            <person name="Mueller R.-W."/>
            <person name="Bruemmer F."/>
            <person name="Labrenz M."/>
            <person name="Spormann A.M."/>
            <person name="Op den Camp H."/>
            <person name="Overmann J."/>
            <person name="Amann R."/>
            <person name="Jetten M.S.M."/>
            <person name="Mascher T."/>
            <person name="Medema M.H."/>
            <person name="Devos D.P."/>
            <person name="Kaster A.-K."/>
            <person name="Ovreas L."/>
            <person name="Rohde M."/>
            <person name="Galperin M.Y."/>
            <person name="Jogler C."/>
        </authorList>
    </citation>
    <scope>NUCLEOTIDE SEQUENCE [LARGE SCALE GENOMIC DNA]</scope>
    <source>
        <strain evidence="2 3">ElP</strain>
    </source>
</reference>
<dbReference type="KEGG" id="tpla:ElP_34150"/>
<accession>A0A518H3X0</accession>
<dbReference type="Gene3D" id="3.30.40.10">
    <property type="entry name" value="Zinc/RING finger domain, C3HC4 (zinc finger)"/>
    <property type="match status" value="1"/>
</dbReference>
<name>A0A518H3X0_9BACT</name>
<evidence type="ECO:0008006" key="4">
    <source>
        <dbReference type="Google" id="ProtNLM"/>
    </source>
</evidence>
<feature type="coiled-coil region" evidence="1">
    <location>
        <begin position="42"/>
        <end position="69"/>
    </location>
</feature>
<sequence>MAKKKKRTQGGFQSFVTMVLLEELHDPGLASEHLDTFRQAVLKAVNDLLEEEEDEYDECLDIRDVAREAILQVAGDLDDFEEEAEEDLYECGVCMEEFDANEEEPHVCPDCGQHYCQTCARIDTGQKTLWIVCSCKEEAEEDQ</sequence>
<evidence type="ECO:0000313" key="2">
    <source>
        <dbReference type="EMBL" id="QDV35512.1"/>
    </source>
</evidence>
<keyword evidence="3" id="KW-1185">Reference proteome</keyword>
<proteinExistence type="predicted"/>
<keyword evidence="1" id="KW-0175">Coiled coil</keyword>
<dbReference type="SUPFAM" id="SSF57903">
    <property type="entry name" value="FYVE/PHD zinc finger"/>
    <property type="match status" value="1"/>
</dbReference>
<protein>
    <recommendedName>
        <fullName evidence="4">RING-type domain-containing protein</fullName>
    </recommendedName>
</protein>
<organism evidence="2 3">
    <name type="scientific">Tautonia plasticadhaerens</name>
    <dbReference type="NCBI Taxonomy" id="2527974"/>
    <lineage>
        <taxon>Bacteria</taxon>
        <taxon>Pseudomonadati</taxon>
        <taxon>Planctomycetota</taxon>
        <taxon>Planctomycetia</taxon>
        <taxon>Isosphaerales</taxon>
        <taxon>Isosphaeraceae</taxon>
        <taxon>Tautonia</taxon>
    </lineage>
</organism>
<dbReference type="RefSeq" id="WP_145271161.1">
    <property type="nucleotide sequence ID" value="NZ_CP036426.1"/>
</dbReference>
<dbReference type="Proteomes" id="UP000317835">
    <property type="component" value="Chromosome"/>
</dbReference>
<dbReference type="AlphaFoldDB" id="A0A518H3X0"/>
<evidence type="ECO:0000256" key="1">
    <source>
        <dbReference type="SAM" id="Coils"/>
    </source>
</evidence>
<gene>
    <name evidence="2" type="ORF">ElP_34150</name>
</gene>
<dbReference type="EMBL" id="CP036426">
    <property type="protein sequence ID" value="QDV35512.1"/>
    <property type="molecule type" value="Genomic_DNA"/>
</dbReference>